<sequence length="779" mass="86765">MRNIDLIRQVKQQSTGRWQGILASLGAEVPLNRHTACPACGGKDRFRFDDKEGNGTFICNQCGSGDGLDLVRRLFNVDVTEAANEVAKVLAIPLTKKVVFANSGENPQPPNISVVDKATKLLEEATSGQSQYLIRKGHTCSVKLLADGSMILPVKQGNELLGAQIIKPNGEKRFISGTRKKGGYIPVVDFTGTPDTVLIAEGYATALTVSQLHEGVVLAALDEGNLLPVATWVRKHYPQSKIIIAADNDVKPDEANIGKIKAEKTAKVVNGWVTIPPTKEKADWDDYRQQYGIEATKQAFIEGVYKLSENNMKTNKILVNCDKKLSIDTDTDIAQLAPNQLAKLLISRYGRLAVNMESSTIYNYNGIIWQPIKDSELSREMANFFTENNTHFSMRRINGVIDVLKVIAEPIRERDLDVIGFANGVLNTKNHKFSPHNPDDWLLHENGITYTEAVEGETLEANAPNYTKWLNHVSGGNADKARRIKAGLYMVLANRYDWQLFIEVTGVGGSGKSVFMHIAEFLTGKHNTSSGELKSLDDARGRAQFIGKKLILLPDQRKYSGDGEGLKAITGGDEVGIDPKYEKQFSMVMKSVVIITGNRPMQFTERHNGIARRRVIFHFNESVPDKDKDKKLTEKIEAEIPVIIRDLLLEFTQSEIAYQLLLEQRDSGEATEVKRESDPLIDFCAYLIAMEGASGMLMGNANIFPQVPRKYLYHAYMAYMQGNGNKNALSLTNFGRSINGALKEMGKKYIRERTMYGYRTNLELDEEEAKDWLPSVPIP</sequence>
<dbReference type="GO" id="GO:0008270">
    <property type="term" value="F:zinc ion binding"/>
    <property type="evidence" value="ECO:0007669"/>
    <property type="project" value="InterPro"/>
</dbReference>
<dbReference type="GO" id="GO:0003677">
    <property type="term" value="F:DNA binding"/>
    <property type="evidence" value="ECO:0007669"/>
    <property type="project" value="InterPro"/>
</dbReference>
<organism evidence="12 13">
    <name type="scientific">Arsenophonus nasoniae</name>
    <name type="common">son-killer infecting Nasonia vitripennis</name>
    <dbReference type="NCBI Taxonomy" id="638"/>
    <lineage>
        <taxon>Bacteria</taxon>
        <taxon>Pseudomonadati</taxon>
        <taxon>Pseudomonadota</taxon>
        <taxon>Gammaproteobacteria</taxon>
        <taxon>Enterobacterales</taxon>
        <taxon>Morganellaceae</taxon>
        <taxon>Arsenophonus</taxon>
    </lineage>
</organism>
<evidence type="ECO:0000256" key="5">
    <source>
        <dbReference type="ARBA" id="ARBA00022705"/>
    </source>
</evidence>
<reference evidence="12" key="1">
    <citation type="submission" date="2023-04" db="EMBL/GenBank/DDBJ databases">
        <title>Genome dynamics across the evolutionary transition to endosymbiosis.</title>
        <authorList>
            <person name="Siozios S."/>
            <person name="Nadal-Jimenez P."/>
            <person name="Azagi T."/>
            <person name="Sprong H."/>
            <person name="Frost C.L."/>
            <person name="Parratt S.R."/>
            <person name="Taylor G."/>
            <person name="Brettell L."/>
            <person name="Lew K.C."/>
            <person name="Croft L."/>
            <person name="King K.C."/>
            <person name="Brockhurst M.A."/>
            <person name="Hypsa V."/>
            <person name="Novakova E."/>
            <person name="Darby A.C."/>
            <person name="Hurst G.D.D."/>
        </authorList>
    </citation>
    <scope>NUCLEOTIDE SEQUENCE</scope>
    <source>
        <strain evidence="12">APv</strain>
    </source>
</reference>
<dbReference type="InterPro" id="IPR014818">
    <property type="entry name" value="Phage/plasmid_primase_P4_C"/>
</dbReference>
<dbReference type="InterPro" id="IPR036977">
    <property type="entry name" value="DNA_primase_Znf_CHC2"/>
</dbReference>
<dbReference type="GO" id="GO:0016779">
    <property type="term" value="F:nucleotidyltransferase activity"/>
    <property type="evidence" value="ECO:0007669"/>
    <property type="project" value="UniProtKB-KW"/>
</dbReference>
<dbReference type="Pfam" id="PF03288">
    <property type="entry name" value="Pox_D5"/>
    <property type="match status" value="1"/>
</dbReference>
<dbReference type="Gene3D" id="1.10.10.10">
    <property type="entry name" value="Winged helix-like DNA-binding domain superfamily/Winged helix DNA-binding domain"/>
    <property type="match status" value="1"/>
</dbReference>
<gene>
    <name evidence="12" type="ORF">QE210_12215</name>
</gene>
<dbReference type="SMART" id="SM00778">
    <property type="entry name" value="Prim_Zn_Ribbon"/>
    <property type="match status" value="1"/>
</dbReference>
<dbReference type="PANTHER" id="PTHR35372">
    <property type="entry name" value="ATP BINDING PROTEIN-RELATED"/>
    <property type="match status" value="1"/>
</dbReference>
<keyword evidence="8" id="KW-0347">Helicase</keyword>
<dbReference type="PANTHER" id="PTHR35372:SF2">
    <property type="entry name" value="SF3 HELICASE DOMAIN-CONTAINING PROTEIN"/>
    <property type="match status" value="1"/>
</dbReference>
<evidence type="ECO:0000256" key="10">
    <source>
        <dbReference type="ARBA" id="ARBA00023163"/>
    </source>
</evidence>
<dbReference type="Pfam" id="PF08706">
    <property type="entry name" value="D5_N"/>
    <property type="match status" value="1"/>
</dbReference>
<dbReference type="GO" id="GO:0005524">
    <property type="term" value="F:ATP binding"/>
    <property type="evidence" value="ECO:0007669"/>
    <property type="project" value="UniProtKB-KW"/>
</dbReference>
<dbReference type="InterPro" id="IPR014015">
    <property type="entry name" value="Helicase_SF3_DNA-vir"/>
</dbReference>
<dbReference type="Pfam" id="PF13362">
    <property type="entry name" value="Toprim_3"/>
    <property type="match status" value="1"/>
</dbReference>
<dbReference type="InterPro" id="IPR051620">
    <property type="entry name" value="ORF904-like_C"/>
</dbReference>
<evidence type="ECO:0000256" key="7">
    <source>
        <dbReference type="ARBA" id="ARBA00022801"/>
    </source>
</evidence>
<keyword evidence="5" id="KW-0235">DNA replication</keyword>
<keyword evidence="7" id="KW-0378">Hydrolase</keyword>
<evidence type="ECO:0000256" key="2">
    <source>
        <dbReference type="ARBA" id="ARBA00022515"/>
    </source>
</evidence>
<keyword evidence="3" id="KW-0808">Transferase</keyword>
<dbReference type="InterPro" id="IPR036390">
    <property type="entry name" value="WH_DNA-bd_sf"/>
</dbReference>
<dbReference type="GO" id="GO:1990077">
    <property type="term" value="C:primosome complex"/>
    <property type="evidence" value="ECO:0007669"/>
    <property type="project" value="UniProtKB-KW"/>
</dbReference>
<proteinExistence type="predicted"/>
<dbReference type="SUPFAM" id="SSF57783">
    <property type="entry name" value="Zinc beta-ribbon"/>
    <property type="match status" value="1"/>
</dbReference>
<dbReference type="InterPro" id="IPR027417">
    <property type="entry name" value="P-loop_NTPase"/>
</dbReference>
<dbReference type="GO" id="GO:0000428">
    <property type="term" value="C:DNA-directed RNA polymerase complex"/>
    <property type="evidence" value="ECO:0007669"/>
    <property type="project" value="UniProtKB-KW"/>
</dbReference>
<dbReference type="SUPFAM" id="SSF52540">
    <property type="entry name" value="P-loop containing nucleoside triphosphate hydrolases"/>
    <property type="match status" value="1"/>
</dbReference>
<dbReference type="InterPro" id="IPR034154">
    <property type="entry name" value="TOPRIM_DnaG/twinkle"/>
</dbReference>
<evidence type="ECO:0000256" key="8">
    <source>
        <dbReference type="ARBA" id="ARBA00022806"/>
    </source>
</evidence>
<evidence type="ECO:0000256" key="6">
    <source>
        <dbReference type="ARBA" id="ARBA00022741"/>
    </source>
</evidence>
<dbReference type="InterPro" id="IPR006171">
    <property type="entry name" value="TOPRIM_dom"/>
</dbReference>
<protein>
    <submittedName>
        <fullName evidence="12">Primase-helicase zinc-binding domain-containing protein</fullName>
    </submittedName>
</protein>
<dbReference type="Pfam" id="PF19263">
    <property type="entry name" value="DUF5906"/>
    <property type="match status" value="1"/>
</dbReference>
<evidence type="ECO:0000256" key="3">
    <source>
        <dbReference type="ARBA" id="ARBA00022679"/>
    </source>
</evidence>
<evidence type="ECO:0000313" key="12">
    <source>
        <dbReference type="EMBL" id="WGM00620.1"/>
    </source>
</evidence>
<name>A0AA95K4Z9_9GAMM</name>
<dbReference type="RefSeq" id="WP_280624194.1">
    <property type="nucleotide sequence ID" value="NZ_CP123504.1"/>
</dbReference>
<keyword evidence="2" id="KW-0639">Primosome</keyword>
<dbReference type="SUPFAM" id="SSF46785">
    <property type="entry name" value="Winged helix' DNA-binding domain"/>
    <property type="match status" value="1"/>
</dbReference>
<dbReference type="EMBL" id="CP123504">
    <property type="protein sequence ID" value="WGM00620.1"/>
    <property type="molecule type" value="Genomic_DNA"/>
</dbReference>
<dbReference type="GO" id="GO:0016787">
    <property type="term" value="F:hydrolase activity"/>
    <property type="evidence" value="ECO:0007669"/>
    <property type="project" value="UniProtKB-KW"/>
</dbReference>
<dbReference type="InterPro" id="IPR045455">
    <property type="entry name" value="NrS-1_pol-like_helicase"/>
</dbReference>
<dbReference type="GO" id="GO:0006269">
    <property type="term" value="P:DNA replication, synthesis of primer"/>
    <property type="evidence" value="ECO:0007669"/>
    <property type="project" value="UniProtKB-KW"/>
</dbReference>
<evidence type="ECO:0000256" key="9">
    <source>
        <dbReference type="ARBA" id="ARBA00022840"/>
    </source>
</evidence>
<keyword evidence="6" id="KW-0547">Nucleotide-binding</keyword>
<accession>A0AA95K4Z9</accession>
<dbReference type="PROSITE" id="PS51206">
    <property type="entry name" value="SF3_HELICASE_1"/>
    <property type="match status" value="1"/>
</dbReference>
<dbReference type="InterPro" id="IPR013237">
    <property type="entry name" value="Phage_T7_Gp4_N"/>
</dbReference>
<evidence type="ECO:0000256" key="1">
    <source>
        <dbReference type="ARBA" id="ARBA00022478"/>
    </source>
</evidence>
<keyword evidence="9" id="KW-0067">ATP-binding</keyword>
<dbReference type="Proteomes" id="UP001177595">
    <property type="component" value="Chromosome"/>
</dbReference>
<evidence type="ECO:0000313" key="13">
    <source>
        <dbReference type="Proteomes" id="UP001177595"/>
    </source>
</evidence>
<dbReference type="SMART" id="SM00885">
    <property type="entry name" value="D5_N"/>
    <property type="match status" value="1"/>
</dbReference>
<dbReference type="CDD" id="cd01029">
    <property type="entry name" value="TOPRIM_primases"/>
    <property type="match status" value="1"/>
</dbReference>
<evidence type="ECO:0000256" key="4">
    <source>
        <dbReference type="ARBA" id="ARBA00022695"/>
    </source>
</evidence>
<dbReference type="InterPro" id="IPR004968">
    <property type="entry name" value="DNA_primase/NTPase_C"/>
</dbReference>
<dbReference type="AlphaFoldDB" id="A0AA95K4Z9"/>
<dbReference type="Pfam" id="PF08273">
    <property type="entry name" value="Zn_Ribbon_Prim"/>
    <property type="match status" value="1"/>
</dbReference>
<dbReference type="GO" id="GO:0004386">
    <property type="term" value="F:helicase activity"/>
    <property type="evidence" value="ECO:0007669"/>
    <property type="project" value="UniProtKB-KW"/>
</dbReference>
<feature type="domain" description="SF3 helicase" evidence="11">
    <location>
        <begin position="479"/>
        <end position="632"/>
    </location>
</feature>
<dbReference type="Gene3D" id="3.90.580.10">
    <property type="entry name" value="Zinc finger, CHC2-type domain"/>
    <property type="match status" value="1"/>
</dbReference>
<dbReference type="InterPro" id="IPR036388">
    <property type="entry name" value="WH-like_DNA-bd_sf"/>
</dbReference>
<evidence type="ECO:0000259" key="11">
    <source>
        <dbReference type="PROSITE" id="PS51206"/>
    </source>
</evidence>
<keyword evidence="1" id="KW-0240">DNA-directed RNA polymerase</keyword>
<keyword evidence="4" id="KW-0548">Nucleotidyltransferase</keyword>
<dbReference type="Gene3D" id="3.40.50.300">
    <property type="entry name" value="P-loop containing nucleotide triphosphate hydrolases"/>
    <property type="match status" value="1"/>
</dbReference>
<keyword evidence="10" id="KW-0804">Transcription</keyword>